<sequence>MAPALQFELSQPPTDAISSLAFAPHSPTRLIVASWDKNVYLYDTSDQEAQGKLIRKFEHRAPVLDVCFGASDNEAFTGGVDFQVKKIDLENGDQTVLGSHEAPVKSVVFSKEKSLLFSASWDLTLHVYDIDNLSSGVTEIILPAKPHSLSLTASKLVVAMASRLVHIYELEVIKSNIEKSTNDTMTVIKPWQQRESSLKFMTRCLACMPNDAGYATSSIEGRIAVEWFDPSTESQARKYAFKCHRQPDPDEEGGDIVYPVNAVIFHPVYGTFASGGGDGIVALWDAEAKRRIRQYQKYPQSVAALSFSCDGNYLAIAVCPGFENSQEDYSGEGRTHIYIRELGVNEAKGKRNK</sequence>
<dbReference type="SUPFAM" id="SSF50978">
    <property type="entry name" value="WD40 repeat-like"/>
    <property type="match status" value="1"/>
</dbReference>
<feature type="repeat" description="WD" evidence="3">
    <location>
        <begin position="97"/>
        <end position="138"/>
    </location>
</feature>
<evidence type="ECO:0000256" key="2">
    <source>
        <dbReference type="ARBA" id="ARBA00022737"/>
    </source>
</evidence>
<dbReference type="InterPro" id="IPR001680">
    <property type="entry name" value="WD40_rpt"/>
</dbReference>
<feature type="repeat" description="WD" evidence="3">
    <location>
        <begin position="260"/>
        <end position="294"/>
    </location>
</feature>
<organism evidence="4 5">
    <name type="scientific">Uncinula necator</name>
    <name type="common">Grape powdery mildew</name>
    <dbReference type="NCBI Taxonomy" id="52586"/>
    <lineage>
        <taxon>Eukaryota</taxon>
        <taxon>Fungi</taxon>
        <taxon>Dikarya</taxon>
        <taxon>Ascomycota</taxon>
        <taxon>Pezizomycotina</taxon>
        <taxon>Leotiomycetes</taxon>
        <taxon>Erysiphales</taxon>
        <taxon>Erysiphaceae</taxon>
        <taxon>Erysiphe</taxon>
    </lineage>
</organism>
<dbReference type="PROSITE" id="PS50082">
    <property type="entry name" value="WD_REPEATS_2"/>
    <property type="match status" value="2"/>
</dbReference>
<reference evidence="4 5" key="1">
    <citation type="journal article" date="2014" name="BMC Genomics">
        <title>Adaptive genomic structural variation in the grape powdery mildew pathogen, Erysiphe necator.</title>
        <authorList>
            <person name="Jones L."/>
            <person name="Riaz S."/>
            <person name="Morales-Cruz A."/>
            <person name="Amrine K.C."/>
            <person name="McGuire B."/>
            <person name="Gubler W.D."/>
            <person name="Walker M.A."/>
            <person name="Cantu D."/>
        </authorList>
    </citation>
    <scope>NUCLEOTIDE SEQUENCE [LARGE SCALE GENOMIC DNA]</scope>
    <source>
        <strain evidence="5">c</strain>
    </source>
</reference>
<dbReference type="Proteomes" id="UP000030854">
    <property type="component" value="Unassembled WGS sequence"/>
</dbReference>
<keyword evidence="2" id="KW-0677">Repeat</keyword>
<dbReference type="SMART" id="SM00320">
    <property type="entry name" value="WD40"/>
    <property type="match status" value="4"/>
</dbReference>
<comment type="caution">
    <text evidence="4">The sequence shown here is derived from an EMBL/GenBank/DDBJ whole genome shotgun (WGS) entry which is preliminary data.</text>
</comment>
<dbReference type="EMBL" id="JNVN01004256">
    <property type="protein sequence ID" value="KHJ30435.1"/>
    <property type="molecule type" value="Genomic_DNA"/>
</dbReference>
<dbReference type="InterPro" id="IPR036322">
    <property type="entry name" value="WD40_repeat_dom_sf"/>
</dbReference>
<dbReference type="InterPro" id="IPR015943">
    <property type="entry name" value="WD40/YVTN_repeat-like_dom_sf"/>
</dbReference>
<evidence type="ECO:0000256" key="3">
    <source>
        <dbReference type="PROSITE-ProRule" id="PRU00221"/>
    </source>
</evidence>
<dbReference type="STRING" id="52586.A0A0B1NZH4"/>
<name>A0A0B1NZH4_UNCNE</name>
<keyword evidence="5" id="KW-1185">Reference proteome</keyword>
<dbReference type="HOGENOM" id="CLU_038526_0_0_1"/>
<evidence type="ECO:0000313" key="4">
    <source>
        <dbReference type="EMBL" id="KHJ30435.1"/>
    </source>
</evidence>
<evidence type="ECO:0000256" key="1">
    <source>
        <dbReference type="ARBA" id="ARBA00022574"/>
    </source>
</evidence>
<proteinExistence type="predicted"/>
<dbReference type="OMA" id="WDSTLHI"/>
<evidence type="ECO:0000313" key="5">
    <source>
        <dbReference type="Proteomes" id="UP000030854"/>
    </source>
</evidence>
<accession>A0A0B1NZH4</accession>
<dbReference type="Gene3D" id="2.130.10.10">
    <property type="entry name" value="YVTN repeat-like/Quinoprotein amine dehydrogenase"/>
    <property type="match status" value="1"/>
</dbReference>
<protein>
    <submittedName>
        <fullName evidence="4">Putative mitotic checkpoint protein bub3</fullName>
    </submittedName>
</protein>
<keyword evidence="1 3" id="KW-0853">WD repeat</keyword>
<dbReference type="PROSITE" id="PS50294">
    <property type="entry name" value="WD_REPEATS_REGION"/>
    <property type="match status" value="1"/>
</dbReference>
<gene>
    <name evidence="4" type="ORF">EV44_g1533</name>
</gene>
<dbReference type="AlphaFoldDB" id="A0A0B1NZH4"/>
<dbReference type="PANTHER" id="PTHR10971">
    <property type="entry name" value="MRNA EXPORT FACTOR AND BUB3"/>
    <property type="match status" value="1"/>
</dbReference>
<dbReference type="Pfam" id="PF00400">
    <property type="entry name" value="WD40"/>
    <property type="match status" value="3"/>
</dbReference>